<accession>A0A3A5H9Y2</accession>
<comment type="caution">
    <text evidence="2">The sequence shown here is derived from an EMBL/GenBank/DDBJ whole genome shotgun (WGS) entry which is preliminary data.</text>
</comment>
<dbReference type="OrthoDB" id="5182178at2"/>
<evidence type="ECO:0000313" key="3">
    <source>
        <dbReference type="Proteomes" id="UP000276542"/>
    </source>
</evidence>
<gene>
    <name evidence="2" type="primary">cpaB</name>
    <name evidence="2" type="ORF">D4739_00315</name>
</gene>
<reference evidence="3" key="1">
    <citation type="submission" date="2018-09" db="EMBL/GenBank/DDBJ databases">
        <authorList>
            <person name="Zhu H."/>
        </authorList>
    </citation>
    <scope>NUCLEOTIDE SEQUENCE [LARGE SCALE GENOMIC DNA]</scope>
    <source>
        <strain evidence="3">K1W22B-1</strain>
    </source>
</reference>
<proteinExistence type="predicted"/>
<dbReference type="SMART" id="SM00858">
    <property type="entry name" value="SAF"/>
    <property type="match status" value="1"/>
</dbReference>
<organism evidence="2 3">
    <name type="scientific">Nocardioides cavernaquae</name>
    <dbReference type="NCBI Taxonomy" id="2321396"/>
    <lineage>
        <taxon>Bacteria</taxon>
        <taxon>Bacillati</taxon>
        <taxon>Actinomycetota</taxon>
        <taxon>Actinomycetes</taxon>
        <taxon>Propionibacteriales</taxon>
        <taxon>Nocardioidaceae</taxon>
        <taxon>Nocardioides</taxon>
    </lineage>
</organism>
<dbReference type="InterPro" id="IPR031571">
    <property type="entry name" value="RcpC_dom"/>
</dbReference>
<dbReference type="Pfam" id="PF08666">
    <property type="entry name" value="SAF"/>
    <property type="match status" value="1"/>
</dbReference>
<dbReference type="NCBIfam" id="TIGR03177">
    <property type="entry name" value="pilus_cpaB"/>
    <property type="match status" value="1"/>
</dbReference>
<name>A0A3A5H9Y2_9ACTN</name>
<keyword evidence="3" id="KW-1185">Reference proteome</keyword>
<dbReference type="Proteomes" id="UP000276542">
    <property type="component" value="Unassembled WGS sequence"/>
</dbReference>
<dbReference type="Pfam" id="PF16976">
    <property type="entry name" value="RcpC"/>
    <property type="match status" value="1"/>
</dbReference>
<dbReference type="InterPro" id="IPR017592">
    <property type="entry name" value="Pilus_assmbl_Flp-typ_CpaB"/>
</dbReference>
<dbReference type="CDD" id="cd11614">
    <property type="entry name" value="SAF_CpaB_FlgA_like"/>
    <property type="match status" value="1"/>
</dbReference>
<sequence length="245" mass="25557">MDRRKILLILAAVVAALGTMLVWLYVRGAEGRAQEQFDTVKVIVATQDIAAGESFTAASQAGKFEKRDVPQNVRLTGAQTDLNGLDGKVALTPIYVGEQVISAKWGGTGDVDVTAKVLAIPKGKVAVSVNLTDAARVSGFVTPGSEVAVLVAIGDDGAGYTHTLISPITVLGVGGTSTITSTTTSKDGESTTAPIPQTLVTLAVTQRQAEQLLWASSYGQISFALVNKDSDLGNTPRVAEQNLFQ</sequence>
<dbReference type="RefSeq" id="WP_120058618.1">
    <property type="nucleotide sequence ID" value="NZ_QYRP01000002.1"/>
</dbReference>
<dbReference type="AlphaFoldDB" id="A0A3A5H9Y2"/>
<dbReference type="EMBL" id="QYRP01000002">
    <property type="protein sequence ID" value="RJS44837.1"/>
    <property type="molecule type" value="Genomic_DNA"/>
</dbReference>
<evidence type="ECO:0000259" key="1">
    <source>
        <dbReference type="SMART" id="SM00858"/>
    </source>
</evidence>
<protein>
    <submittedName>
        <fullName evidence="2">Flp pilus assembly protein CpaB</fullName>
    </submittedName>
</protein>
<feature type="domain" description="SAF" evidence="1">
    <location>
        <begin position="40"/>
        <end position="106"/>
    </location>
</feature>
<evidence type="ECO:0000313" key="2">
    <source>
        <dbReference type="EMBL" id="RJS44837.1"/>
    </source>
</evidence>
<dbReference type="InterPro" id="IPR013974">
    <property type="entry name" value="SAF"/>
</dbReference>